<name>C2XU60_BACMY</name>
<proteinExistence type="predicted"/>
<dbReference type="InterPro" id="IPR046905">
    <property type="entry name" value="ABC-3C_MC1"/>
</dbReference>
<dbReference type="EMBL" id="ACMP01000068">
    <property type="protein sequence ID" value="EEL70777.1"/>
    <property type="molecule type" value="Genomic_DNA"/>
</dbReference>
<dbReference type="HOGENOM" id="CLU_1286604_0_0_9"/>
<organism evidence="1">
    <name type="scientific">Bacillus mycoides</name>
    <dbReference type="NCBI Taxonomy" id="1405"/>
    <lineage>
        <taxon>Bacteria</taxon>
        <taxon>Bacillati</taxon>
        <taxon>Bacillota</taxon>
        <taxon>Bacilli</taxon>
        <taxon>Bacillales</taxon>
        <taxon>Bacillaceae</taxon>
        <taxon>Bacillus</taxon>
        <taxon>Bacillus cereus group</taxon>
    </lineage>
</organism>
<protein>
    <submittedName>
        <fullName evidence="1">Uncharacterized protein</fullName>
    </submittedName>
</protein>
<gene>
    <name evidence="1" type="ORF">bcere0026_22310</name>
</gene>
<dbReference type="Pfam" id="PF20289">
    <property type="entry name" value="MComp1"/>
    <property type="match status" value="1"/>
</dbReference>
<accession>C2XU60</accession>
<reference evidence="1" key="1">
    <citation type="journal article" date="2012" name="Genome Res.">
        <title>Genomic characterization of the Bacillus cereus sensu lato species: Backdrop to the evolution of Bacillus anthracis.</title>
        <authorList>
            <person name="Zwick M.E."/>
            <person name="Joseph S.J."/>
            <person name="Didelot X."/>
            <person name="Chen P.E."/>
            <person name="Bishop-Lilly K.A."/>
            <person name="Stewart A.C."/>
            <person name="Willner K."/>
            <person name="Nolan N."/>
            <person name="Lentz S."/>
            <person name="Thomason M.K."/>
            <person name="Sozhamannan S."/>
            <person name="Mateczun A.J."/>
            <person name="Du L."/>
            <person name="Read T.D."/>
        </authorList>
    </citation>
    <scope>NUCLEOTIDE SEQUENCE [LARGE SCALE GENOMIC DNA]</scope>
    <source>
        <strain evidence="1">AH603</strain>
    </source>
</reference>
<sequence>MAERTEGNKFDFFTVMFETFEKVNALDIEGISIKHKMEQHLANILEKKGSYIGLDKNLSLLLLLKVNSLEFSKERNSFINDMEEDPYDFKKYVLVYTQEQVDYLKRNVLNYEGGYIDYLNERLLDSQRFNEFKRTNLSEETKEYELVTNLFIKLPFLNMKHKIHDLSNLSKEIEKSIAEKDQPIWTTLLSLEKESEEELSLEEIMQSLGVEEVE</sequence>
<dbReference type="AlphaFoldDB" id="C2XU60"/>
<comment type="caution">
    <text evidence="1">The sequence shown here is derived from an EMBL/GenBank/DDBJ whole genome shotgun (WGS) entry which is preliminary data.</text>
</comment>
<dbReference type="Proteomes" id="UP000001753">
    <property type="component" value="Chromosome"/>
</dbReference>
<evidence type="ECO:0000313" key="1">
    <source>
        <dbReference type="EMBL" id="EEL70777.1"/>
    </source>
</evidence>